<dbReference type="InterPro" id="IPR029066">
    <property type="entry name" value="PLP-binding_barrel"/>
</dbReference>
<evidence type="ECO:0000256" key="3">
    <source>
        <dbReference type="ARBA" id="ARBA00023235"/>
    </source>
</evidence>
<evidence type="ECO:0000256" key="1">
    <source>
        <dbReference type="ARBA" id="ARBA00001933"/>
    </source>
</evidence>
<dbReference type="Pfam" id="PF01168">
    <property type="entry name" value="Ala_racemase_N"/>
    <property type="match status" value="1"/>
</dbReference>
<name>A0A1H2RYC8_9BACL</name>
<dbReference type="PANTHER" id="PTHR30511">
    <property type="entry name" value="ALANINE RACEMASE"/>
    <property type="match status" value="1"/>
</dbReference>
<keyword evidence="2" id="KW-0663">Pyridoxal phosphate</keyword>
<organism evidence="5 6">
    <name type="scientific">Marininema mesophilum</name>
    <dbReference type="NCBI Taxonomy" id="1048340"/>
    <lineage>
        <taxon>Bacteria</taxon>
        <taxon>Bacillati</taxon>
        <taxon>Bacillota</taxon>
        <taxon>Bacilli</taxon>
        <taxon>Bacillales</taxon>
        <taxon>Thermoactinomycetaceae</taxon>
        <taxon>Marininema</taxon>
    </lineage>
</organism>
<evidence type="ECO:0000313" key="6">
    <source>
        <dbReference type="Proteomes" id="UP000198534"/>
    </source>
</evidence>
<evidence type="ECO:0000256" key="2">
    <source>
        <dbReference type="ARBA" id="ARBA00022898"/>
    </source>
</evidence>
<gene>
    <name evidence="5" type="ORF">SAMN05444487_10248</name>
</gene>
<dbReference type="GO" id="GO:0005829">
    <property type="term" value="C:cytosol"/>
    <property type="evidence" value="ECO:0007669"/>
    <property type="project" value="TreeGrafter"/>
</dbReference>
<dbReference type="Gene3D" id="2.40.37.10">
    <property type="entry name" value="Lyase, Ornithine Decarboxylase, Chain A, domain 1"/>
    <property type="match status" value="1"/>
</dbReference>
<dbReference type="AlphaFoldDB" id="A0A1H2RYC8"/>
<dbReference type="EMBL" id="FNNQ01000002">
    <property type="protein sequence ID" value="SDW24473.1"/>
    <property type="molecule type" value="Genomic_DNA"/>
</dbReference>
<protein>
    <submittedName>
        <fullName evidence="5">Alanine racemase</fullName>
    </submittedName>
</protein>
<comment type="cofactor">
    <cofactor evidence="1">
        <name>pyridoxal 5'-phosphate</name>
        <dbReference type="ChEBI" id="CHEBI:597326"/>
    </cofactor>
</comment>
<accession>A0A1H2RYC8</accession>
<keyword evidence="3" id="KW-0413">Isomerase</keyword>
<dbReference type="InterPro" id="IPR009006">
    <property type="entry name" value="Ala_racemase/Decarboxylase_C"/>
</dbReference>
<dbReference type="InterPro" id="IPR000821">
    <property type="entry name" value="Ala_racemase"/>
</dbReference>
<dbReference type="RefSeq" id="WP_091735593.1">
    <property type="nucleotide sequence ID" value="NZ_FNNQ01000002.1"/>
</dbReference>
<dbReference type="OrthoDB" id="2986620at2"/>
<dbReference type="InterPro" id="IPR001608">
    <property type="entry name" value="Ala_racemase_N"/>
</dbReference>
<keyword evidence="6" id="KW-1185">Reference proteome</keyword>
<evidence type="ECO:0000259" key="4">
    <source>
        <dbReference type="Pfam" id="PF01168"/>
    </source>
</evidence>
<dbReference type="STRING" id="1048340.SAMN05444487_10248"/>
<dbReference type="GO" id="GO:0030170">
    <property type="term" value="F:pyridoxal phosphate binding"/>
    <property type="evidence" value="ECO:0007669"/>
    <property type="project" value="TreeGrafter"/>
</dbReference>
<feature type="domain" description="Alanine racemase N-terminal" evidence="4">
    <location>
        <begin position="26"/>
        <end position="202"/>
    </location>
</feature>
<dbReference type="PANTHER" id="PTHR30511:SF0">
    <property type="entry name" value="ALANINE RACEMASE, CATABOLIC-RELATED"/>
    <property type="match status" value="1"/>
</dbReference>
<dbReference type="GO" id="GO:0008784">
    <property type="term" value="F:alanine racemase activity"/>
    <property type="evidence" value="ECO:0007669"/>
    <property type="project" value="TreeGrafter"/>
</dbReference>
<dbReference type="Gene3D" id="3.20.20.10">
    <property type="entry name" value="Alanine racemase"/>
    <property type="match status" value="1"/>
</dbReference>
<dbReference type="SUPFAM" id="SSF51419">
    <property type="entry name" value="PLP-binding barrel"/>
    <property type="match status" value="1"/>
</dbReference>
<sequence length="397" mass="44938">MSLTLYLDERSWLRHFDEMEERYPGYLPVIKGNGYGFGNDMLTQTALRINKTTICTGTVEEARALEKLDAVSEMMVLTPVLTPLTDADRVEGRIYTVGSFAHLDYLASSFEALQQEIATSTDGHHVPTPLSIVIKCQSPMKRYGFTMAQLDELRRTLNKWNESAKIQIKIVGLSVHFPQLGMTDEQKERWIAEWMKAIQGWDSVPKQFYISHVDSPLYQKLTSQYPDYRFVMRLGTDLWLADKSFISTKSTVLDVKPVQKGEGYGYKQEKARRNGTLVFLAGGTANGVGLEAPTIAQSWRDRFKLTAFWLLSLANRHLSPFTFQGRRTWFAEPPHMQTSVLFFPSGENYPEVGDELAVKVRMTTAHFDRCVVQETVDGAEQVSPAVEGTNEGVRALN</sequence>
<proteinExistence type="predicted"/>
<dbReference type="Proteomes" id="UP000198534">
    <property type="component" value="Unassembled WGS sequence"/>
</dbReference>
<reference evidence="5 6" key="1">
    <citation type="submission" date="2016-10" db="EMBL/GenBank/DDBJ databases">
        <authorList>
            <person name="de Groot N.N."/>
        </authorList>
    </citation>
    <scope>NUCLEOTIDE SEQUENCE [LARGE SCALE GENOMIC DNA]</scope>
    <source>
        <strain evidence="5 6">DSM 45610</strain>
    </source>
</reference>
<evidence type="ECO:0000313" key="5">
    <source>
        <dbReference type="EMBL" id="SDW24473.1"/>
    </source>
</evidence>